<dbReference type="RefSeq" id="XP_022245344.1">
    <property type="nucleotide sequence ID" value="XM_022389636.1"/>
</dbReference>
<feature type="compositionally biased region" description="Low complexity" evidence="1">
    <location>
        <begin position="28"/>
        <end position="38"/>
    </location>
</feature>
<keyword evidence="2" id="KW-1133">Transmembrane helix</keyword>
<name>A0ABM1SNY8_LIMPO</name>
<feature type="region of interest" description="Disordered" evidence="1">
    <location>
        <begin position="131"/>
        <end position="154"/>
    </location>
</feature>
<sequence length="252" mass="27925">MSSEESSTLNGKVTGRDHVVPIVITEVSSSSSSSPSLSGGNDHQKFGRLESRRLHSVSGNSPHRRSRHHDSRRLHRTASAKEGSRIREKHLVLRTVSDQGEEVEKHRQHRRSSRRVSQRNRFLCEALSGDRERSSPLPVCHEKDSPSRKSSLYNQRATNWSRAAISDIDALDSESPKEVRRRPVVYAVVLTTLAILASSVLLVAIMLLLTPSEDDKIRKENEEILKGVSSTLSPSINGATVNNTINMTGQPG</sequence>
<keyword evidence="2" id="KW-0812">Transmembrane</keyword>
<feature type="transmembrane region" description="Helical" evidence="2">
    <location>
        <begin position="184"/>
        <end position="209"/>
    </location>
</feature>
<evidence type="ECO:0000313" key="3">
    <source>
        <dbReference type="Proteomes" id="UP000694941"/>
    </source>
</evidence>
<keyword evidence="2" id="KW-0472">Membrane</keyword>
<dbReference type="Proteomes" id="UP000694941">
    <property type="component" value="Unplaced"/>
</dbReference>
<accession>A0ABM1SNY8</accession>
<feature type="compositionally biased region" description="Basic and acidic residues" evidence="1">
    <location>
        <begin position="42"/>
        <end position="53"/>
    </location>
</feature>
<gene>
    <name evidence="4" type="primary">LOC111086504</name>
</gene>
<feature type="compositionally biased region" description="Basic and acidic residues" evidence="1">
    <location>
        <begin position="82"/>
        <end position="91"/>
    </location>
</feature>
<protein>
    <submittedName>
        <fullName evidence="4">Uncharacterized protein LOC111086504 isoform X3</fullName>
    </submittedName>
</protein>
<dbReference type="GeneID" id="111086504"/>
<feature type="compositionally biased region" description="Polar residues" evidence="1">
    <location>
        <begin position="1"/>
        <end position="11"/>
    </location>
</feature>
<evidence type="ECO:0000256" key="2">
    <source>
        <dbReference type="SAM" id="Phobius"/>
    </source>
</evidence>
<feature type="compositionally biased region" description="Basic residues" evidence="1">
    <location>
        <begin position="62"/>
        <end position="78"/>
    </location>
</feature>
<evidence type="ECO:0000256" key="1">
    <source>
        <dbReference type="SAM" id="MobiDB-lite"/>
    </source>
</evidence>
<evidence type="ECO:0000313" key="4">
    <source>
        <dbReference type="RefSeq" id="XP_022245344.1"/>
    </source>
</evidence>
<feature type="compositionally biased region" description="Basic and acidic residues" evidence="1">
    <location>
        <begin position="131"/>
        <end position="147"/>
    </location>
</feature>
<organism evidence="3 4">
    <name type="scientific">Limulus polyphemus</name>
    <name type="common">Atlantic horseshoe crab</name>
    <dbReference type="NCBI Taxonomy" id="6850"/>
    <lineage>
        <taxon>Eukaryota</taxon>
        <taxon>Metazoa</taxon>
        <taxon>Ecdysozoa</taxon>
        <taxon>Arthropoda</taxon>
        <taxon>Chelicerata</taxon>
        <taxon>Merostomata</taxon>
        <taxon>Xiphosura</taxon>
        <taxon>Limulidae</taxon>
        <taxon>Limulus</taxon>
    </lineage>
</organism>
<feature type="compositionally biased region" description="Basic residues" evidence="1">
    <location>
        <begin position="106"/>
        <end position="118"/>
    </location>
</feature>
<proteinExistence type="predicted"/>
<feature type="region of interest" description="Disordered" evidence="1">
    <location>
        <begin position="1"/>
        <end position="118"/>
    </location>
</feature>
<reference evidence="4" key="1">
    <citation type="submission" date="2025-08" db="UniProtKB">
        <authorList>
            <consortium name="RefSeq"/>
        </authorList>
    </citation>
    <scope>IDENTIFICATION</scope>
    <source>
        <tissue evidence="4">Muscle</tissue>
    </source>
</reference>
<keyword evidence="3" id="KW-1185">Reference proteome</keyword>